<evidence type="ECO:0000313" key="3">
    <source>
        <dbReference type="Proteomes" id="UP000234323"/>
    </source>
</evidence>
<protein>
    <submittedName>
        <fullName evidence="2">Uncharacterized protein</fullName>
    </submittedName>
</protein>
<name>A0A2I1GWB2_9GLOM</name>
<evidence type="ECO:0000313" key="2">
    <source>
        <dbReference type="EMBL" id="PKY50824.1"/>
    </source>
</evidence>
<dbReference type="VEuPathDB" id="FungiDB:RhiirA1_516656"/>
<dbReference type="Proteomes" id="UP000234323">
    <property type="component" value="Unassembled WGS sequence"/>
</dbReference>
<organism evidence="2 3">
    <name type="scientific">Rhizophagus irregularis</name>
    <dbReference type="NCBI Taxonomy" id="588596"/>
    <lineage>
        <taxon>Eukaryota</taxon>
        <taxon>Fungi</taxon>
        <taxon>Fungi incertae sedis</taxon>
        <taxon>Mucoromycota</taxon>
        <taxon>Glomeromycotina</taxon>
        <taxon>Glomeromycetes</taxon>
        <taxon>Glomerales</taxon>
        <taxon>Glomeraceae</taxon>
        <taxon>Rhizophagus</taxon>
    </lineage>
</organism>
<gene>
    <name evidence="2" type="ORF">RhiirA4_531324</name>
</gene>
<dbReference type="VEuPathDB" id="FungiDB:RhiirFUN_023278"/>
<accession>A0A2I1GWB2</accession>
<comment type="caution">
    <text evidence="2">The sequence shown here is derived from an EMBL/GenBank/DDBJ whole genome shotgun (WGS) entry which is preliminary data.</text>
</comment>
<dbReference type="OrthoDB" id="2336432at2759"/>
<dbReference type="AlphaFoldDB" id="A0A2I1GWB2"/>
<dbReference type="VEuPathDB" id="FungiDB:FUN_003029"/>
<reference evidence="2 3" key="1">
    <citation type="submission" date="2015-10" db="EMBL/GenBank/DDBJ databases">
        <title>Genome analyses suggest a sexual origin of heterokaryosis in a supposedly ancient asexual fungus.</title>
        <authorList>
            <person name="Ropars J."/>
            <person name="Sedzielewska K."/>
            <person name="Noel J."/>
            <person name="Charron P."/>
            <person name="Farinelli L."/>
            <person name="Marton T."/>
            <person name="Kruger M."/>
            <person name="Pelin A."/>
            <person name="Brachmann A."/>
            <person name="Corradi N."/>
        </authorList>
    </citation>
    <scope>NUCLEOTIDE SEQUENCE [LARGE SCALE GENOMIC DNA]</scope>
    <source>
        <strain evidence="2 3">A4</strain>
    </source>
</reference>
<keyword evidence="3" id="KW-1185">Reference proteome</keyword>
<evidence type="ECO:0000256" key="1">
    <source>
        <dbReference type="SAM" id="MobiDB-lite"/>
    </source>
</evidence>
<proteinExistence type="predicted"/>
<dbReference type="EMBL" id="LLXI01000924">
    <property type="protein sequence ID" value="PKY50824.1"/>
    <property type="molecule type" value="Genomic_DNA"/>
</dbReference>
<feature type="region of interest" description="Disordered" evidence="1">
    <location>
        <begin position="347"/>
        <end position="368"/>
    </location>
</feature>
<sequence>MENTNLNNRIIRDYSTGNPSIIDNNENLQHTSNPNMNLDTSHINNIDMTALAPQNITFEFYLPLPNDTRIYHVTYTELNSVGIAQLLNNRINLSHILNHRLPHHYNLQHLIQQEIVQKSTPQQSFDTMDIQRNYQEYLDNNAFDVSSILPIQQPVDYQQDVIPQQSFDTMDTMDIQRNFQEYSDNNANDVSSISLIPVDYKQDTISQQSFDNIKFEFYLPLPNDVYIYHVTYTELNLTEIAQLLNNRIDLSHIPNHRLPYHYNVQRLIRQEIVQQSIDYQQNTAPQQSLDTIDVQPIYQEYSVNTSACDVSSISPILQPVDYQQDAIPQQSFDTMDIQPTIQEYSDNNAYDASSVPPNSPDDTSTTSN</sequence>